<feature type="domain" description="Nephrocystin 3-like N-terminal" evidence="3">
    <location>
        <begin position="160"/>
        <end position="328"/>
    </location>
</feature>
<keyword evidence="5" id="KW-1185">Reference proteome</keyword>
<reference evidence="4" key="1">
    <citation type="submission" date="2023-06" db="EMBL/GenBank/DDBJ databases">
        <title>Genome-scale phylogeny and comparative genomics of the fungal order Sordariales.</title>
        <authorList>
            <consortium name="Lawrence Berkeley National Laboratory"/>
            <person name="Hensen N."/>
            <person name="Bonometti L."/>
            <person name="Westerberg I."/>
            <person name="Brannstrom I.O."/>
            <person name="Guillou S."/>
            <person name="Cros-Aarteil S."/>
            <person name="Calhoun S."/>
            <person name="Haridas S."/>
            <person name="Kuo A."/>
            <person name="Mondo S."/>
            <person name="Pangilinan J."/>
            <person name="Riley R."/>
            <person name="Labutti K."/>
            <person name="Andreopoulos B."/>
            <person name="Lipzen A."/>
            <person name="Chen C."/>
            <person name="Yanf M."/>
            <person name="Daum C."/>
            <person name="Ng V."/>
            <person name="Clum A."/>
            <person name="Steindorff A."/>
            <person name="Ohm R."/>
            <person name="Martin F."/>
            <person name="Silar P."/>
            <person name="Natvig D."/>
            <person name="Lalanne C."/>
            <person name="Gautier V."/>
            <person name="Ament-Velasquez S.L."/>
            <person name="Kruys A."/>
            <person name="Hutchinson M.I."/>
            <person name="Powell A.J."/>
            <person name="Barry K."/>
            <person name="Miller A.N."/>
            <person name="Grigoriev I.V."/>
            <person name="Debuchy R."/>
            <person name="Gladieux P."/>
            <person name="Thoren M.H."/>
            <person name="Johannesson H."/>
        </authorList>
    </citation>
    <scope>NUCLEOTIDE SEQUENCE</scope>
    <source>
        <strain evidence="4">CBS 540.89</strain>
    </source>
</reference>
<dbReference type="PANTHER" id="PTHR10039:SF5">
    <property type="entry name" value="NACHT DOMAIN-CONTAINING PROTEIN"/>
    <property type="match status" value="1"/>
</dbReference>
<accession>A0AA40AIN7</accession>
<evidence type="ECO:0000259" key="3">
    <source>
        <dbReference type="Pfam" id="PF24883"/>
    </source>
</evidence>
<evidence type="ECO:0000256" key="1">
    <source>
        <dbReference type="ARBA" id="ARBA00022737"/>
    </source>
</evidence>
<comment type="caution">
    <text evidence="4">The sequence shown here is derived from an EMBL/GenBank/DDBJ whole genome shotgun (WGS) entry which is preliminary data.</text>
</comment>
<organism evidence="4 5">
    <name type="scientific">Apiosordaria backusii</name>
    <dbReference type="NCBI Taxonomy" id="314023"/>
    <lineage>
        <taxon>Eukaryota</taxon>
        <taxon>Fungi</taxon>
        <taxon>Dikarya</taxon>
        <taxon>Ascomycota</taxon>
        <taxon>Pezizomycotina</taxon>
        <taxon>Sordariomycetes</taxon>
        <taxon>Sordariomycetidae</taxon>
        <taxon>Sordariales</taxon>
        <taxon>Lasiosphaeriaceae</taxon>
        <taxon>Apiosordaria</taxon>
    </lineage>
</organism>
<proteinExistence type="predicted"/>
<keyword evidence="1" id="KW-0677">Repeat</keyword>
<sequence length="979" mass="112498">MELQVEQGFASLDSTLRAFIVARSQGHTQLINLLDNQFDTLKAHVTVESTQTRQEISNLSSHVGGLSIHIVESKGYERLLKSFEFPKMNERRNNIGDNHDTTFEWIFEMKEVSNSPTTFNDAYNDGETTMATQKDQDADGDVDMEEASQTTASSNEACSSSFVEWLRSEDQPLFWISGKPGSGKSILMRFLLDDERTRDHLEHTYPGATIISHFFWLAGQEMERNVKGLFCSLLYQLTSKHQENYVKIIQNPELKDIKGKRSPSDWSIPELQKALCQVLRTSPVPVCVFLDALDEMVDSEPKYDHFWLLARVDELSQIPNVKICVSSRPETILHRHLDGRPSFRIQDLTRKDIESYARDELQGCTTSAFQASQDFQELLNALIYRADGVFLWVALALKSLRRGLTFEDSPYELRRRLDALPDGLNALYRDLWLRHNGDRYQEEAAKYLNFILDYFHIAEDNDEFCGRPMIYALFLALKPDSADDPDKRDDPVIFDDRFNNECLCFGRKMEIRCAGLIEFNLNDSSIQFIHRSAKDFLEDTVEGKEILQHDRSERPERLFCLANAYLTIMAVDAKDLDDDPPQPDKIINKDITPAQRRKLADIHDSILEFCEYVLGNEALEPLLETNFEAQLVDRLSEIFQTSPWMQAALSTIGADVLGEMARSAPYSSFIRAAKTDEARFGSFSKPYQTYLVFSVLYTRDDSSYEWLEPPWRSLSRHRIADFLLYDGNIVPNARTACWGSATSVRPPKVCRTITMLAALLEYHVFVVSRANLQRDGNRETYLQSAIEICKNFIALGEDIENRVVLGFHERRHPFYSMTKIWNGHADWDLPSRLSFQVGLLLDVNVAFLLFLFCQDTKPLITDPDTKKDLQELWDIAAGSMDVEVLGILIKEKDQDLRIHRPDPSCGYADSIKCMVNEEGFWKIPVDMEALYKETERVDNMVAREEFEDSLIERGLLVRPKDVEKDTSRFRCVEYEGVLP</sequence>
<protein>
    <recommendedName>
        <fullName evidence="3">Nephrocystin 3-like N-terminal domain-containing protein</fullName>
    </recommendedName>
</protein>
<dbReference type="Pfam" id="PF24883">
    <property type="entry name" value="NPHP3_N"/>
    <property type="match status" value="1"/>
</dbReference>
<dbReference type="SUPFAM" id="SSF52540">
    <property type="entry name" value="P-loop containing nucleoside triphosphate hydrolases"/>
    <property type="match status" value="1"/>
</dbReference>
<dbReference type="AlphaFoldDB" id="A0AA40AIN7"/>
<dbReference type="Proteomes" id="UP001172159">
    <property type="component" value="Unassembled WGS sequence"/>
</dbReference>
<evidence type="ECO:0000313" key="4">
    <source>
        <dbReference type="EMBL" id="KAK0716566.1"/>
    </source>
</evidence>
<dbReference type="InterPro" id="IPR056884">
    <property type="entry name" value="NPHP3-like_N"/>
</dbReference>
<evidence type="ECO:0000256" key="2">
    <source>
        <dbReference type="SAM" id="MobiDB-lite"/>
    </source>
</evidence>
<evidence type="ECO:0000313" key="5">
    <source>
        <dbReference type="Proteomes" id="UP001172159"/>
    </source>
</evidence>
<dbReference type="PANTHER" id="PTHR10039">
    <property type="entry name" value="AMELOGENIN"/>
    <property type="match status" value="1"/>
</dbReference>
<dbReference type="InterPro" id="IPR027417">
    <property type="entry name" value="P-loop_NTPase"/>
</dbReference>
<gene>
    <name evidence="4" type="ORF">B0T21DRAFT_63794</name>
</gene>
<name>A0AA40AIN7_9PEZI</name>
<dbReference type="EMBL" id="JAUKTV010000014">
    <property type="protein sequence ID" value="KAK0716566.1"/>
    <property type="molecule type" value="Genomic_DNA"/>
</dbReference>
<feature type="region of interest" description="Disordered" evidence="2">
    <location>
        <begin position="133"/>
        <end position="153"/>
    </location>
</feature>
<dbReference type="Gene3D" id="3.40.50.300">
    <property type="entry name" value="P-loop containing nucleotide triphosphate hydrolases"/>
    <property type="match status" value="1"/>
</dbReference>